<dbReference type="InterPro" id="IPR029016">
    <property type="entry name" value="GAF-like_dom_sf"/>
</dbReference>
<dbReference type="InterPro" id="IPR042070">
    <property type="entry name" value="PucR_C-HTH_sf"/>
</dbReference>
<organism evidence="3 4">
    <name type="scientific">Evansella alkalicola</name>
    <dbReference type="NCBI Taxonomy" id="745819"/>
    <lineage>
        <taxon>Bacteria</taxon>
        <taxon>Bacillati</taxon>
        <taxon>Bacillota</taxon>
        <taxon>Bacilli</taxon>
        <taxon>Bacillales</taxon>
        <taxon>Bacillaceae</taxon>
        <taxon>Evansella</taxon>
    </lineage>
</organism>
<dbReference type="EMBL" id="JAHQCR010000072">
    <property type="protein sequence ID" value="MBU9723174.1"/>
    <property type="molecule type" value="Genomic_DNA"/>
</dbReference>
<dbReference type="Pfam" id="PF13556">
    <property type="entry name" value="HTH_30"/>
    <property type="match status" value="1"/>
</dbReference>
<dbReference type="InterPro" id="IPR051448">
    <property type="entry name" value="CdaR-like_regulators"/>
</dbReference>
<reference evidence="3 4" key="1">
    <citation type="submission" date="2021-06" db="EMBL/GenBank/DDBJ databases">
        <title>Bacillus sp. RD4P76, an endophyte from a halophyte.</title>
        <authorList>
            <person name="Sun J.-Q."/>
        </authorList>
    </citation>
    <scope>NUCLEOTIDE SEQUENCE [LARGE SCALE GENOMIC DNA]</scope>
    <source>
        <strain evidence="3 4">JCM 17098</strain>
    </source>
</reference>
<proteinExistence type="inferred from homology"/>
<feature type="domain" description="GAF" evidence="2">
    <location>
        <begin position="30"/>
        <end position="173"/>
    </location>
</feature>
<dbReference type="Gene3D" id="1.10.10.2840">
    <property type="entry name" value="PucR C-terminal helix-turn-helix domain"/>
    <property type="match status" value="1"/>
</dbReference>
<protein>
    <submittedName>
        <fullName evidence="3">Helix-turn-helix domain-containing protein</fullName>
    </submittedName>
</protein>
<name>A0ABS6JX62_9BACI</name>
<feature type="domain" description="GAF" evidence="2">
    <location>
        <begin position="192"/>
        <end position="319"/>
    </location>
</feature>
<dbReference type="PANTHER" id="PTHR33744:SF1">
    <property type="entry name" value="DNA-BINDING TRANSCRIPTIONAL ACTIVATOR ADER"/>
    <property type="match status" value="1"/>
</dbReference>
<dbReference type="Proteomes" id="UP000790580">
    <property type="component" value="Unassembled WGS sequence"/>
</dbReference>
<keyword evidence="4" id="KW-1185">Reference proteome</keyword>
<dbReference type="InterPro" id="IPR041522">
    <property type="entry name" value="CdaR_GGDEF"/>
</dbReference>
<dbReference type="SMART" id="SM00065">
    <property type="entry name" value="GAF"/>
    <property type="match status" value="2"/>
</dbReference>
<dbReference type="Pfam" id="PF17853">
    <property type="entry name" value="GGDEF_2"/>
    <property type="match status" value="1"/>
</dbReference>
<gene>
    <name evidence="3" type="ORF">KS407_17285</name>
</gene>
<dbReference type="InterPro" id="IPR003018">
    <property type="entry name" value="GAF"/>
</dbReference>
<sequence length="735" mass="85936">MLKVDKDKILVNKINNHLRKTARQLLQFNTLDETLQYLVDSFKKQFSCDYVSIILRETGSLTTNIKNGTADYFDRIFPLSEDDCSKSLFVQSYSSLDLIDINDCAFLEGLISENFESWFTVPIRQDDEESMGLCVIGFRTHIPLLMDAEKLFEEYGKDIATAIDLAQSKENEMNKIKGLEWLKESAYYEGAALEQIVGNIVERAGKGTNSNLAYVYLYDDATNHLVFQRPSYGNIKAPEIIPLEEQYDLKEIFPFFEQPGGSQVTIPLVVNLKTIGILQVEKVEQDAQTFTEENMHLLRFLSSHVSALVENARLYKNEKDQKFRLETFMNHQQDLLKQTIEEDGFNQISSYLTQVIGYSVLIYDRFLRPISTCITEQEELLVKEARTKVNQEKKLLLKEKAMEYWLSLDNYKQVGIWKIVAGGEVLGYMGLIIQKKDLDMVLQMTLNYVLNVYAVQFIKQKLVIDVREQVKDNFVSNLFEREVERKEEIIEYATILNWNLFEPHHIGVFSFEIITGAEDHINLLESEAKKTWIWDYVRENLSKSEPDIIFTRKENYFIVIVPVELVSRRADYWKKLYEKVKKLVSINSHQVKPFLGVSQTAAKLEDYYVCYKQALQALHITFNRFPDKGFLTFDDLGSYTILYNLNDQTAADLFLKKYLKPLINYRRERNTDLFNTLRVYLNCKGNIKETSEELYIHRSSLKYRLEKIREVLDLDIDDAEQRFNLMLAYKLYDFN</sequence>
<evidence type="ECO:0000313" key="3">
    <source>
        <dbReference type="EMBL" id="MBU9723174.1"/>
    </source>
</evidence>
<evidence type="ECO:0000313" key="4">
    <source>
        <dbReference type="Proteomes" id="UP000790580"/>
    </source>
</evidence>
<dbReference type="PANTHER" id="PTHR33744">
    <property type="entry name" value="CARBOHYDRATE DIACID REGULATOR"/>
    <property type="match status" value="1"/>
</dbReference>
<dbReference type="SUPFAM" id="SSF55781">
    <property type="entry name" value="GAF domain-like"/>
    <property type="match status" value="2"/>
</dbReference>
<evidence type="ECO:0000256" key="1">
    <source>
        <dbReference type="ARBA" id="ARBA00006754"/>
    </source>
</evidence>
<dbReference type="Gene3D" id="3.30.450.40">
    <property type="match status" value="2"/>
</dbReference>
<dbReference type="InterPro" id="IPR025736">
    <property type="entry name" value="PucR_C-HTH_dom"/>
</dbReference>
<accession>A0ABS6JX62</accession>
<evidence type="ECO:0000259" key="2">
    <source>
        <dbReference type="SMART" id="SM00065"/>
    </source>
</evidence>
<dbReference type="RefSeq" id="WP_176371480.1">
    <property type="nucleotide sequence ID" value="NZ_JAHQCR010000072.1"/>
</dbReference>
<comment type="similarity">
    <text evidence="1">Belongs to the CdaR family.</text>
</comment>
<comment type="caution">
    <text evidence="3">The sequence shown here is derived from an EMBL/GenBank/DDBJ whole genome shotgun (WGS) entry which is preliminary data.</text>
</comment>